<feature type="transmembrane region" description="Helical" evidence="2">
    <location>
        <begin position="35"/>
        <end position="55"/>
    </location>
</feature>
<keyword evidence="2" id="KW-0812">Transmembrane</keyword>
<evidence type="ECO:0000313" key="3">
    <source>
        <dbReference type="EMBL" id="CAK0837068.1"/>
    </source>
</evidence>
<keyword evidence="2" id="KW-1133">Transmembrane helix</keyword>
<dbReference type="EMBL" id="CAUYUJ010014002">
    <property type="protein sequence ID" value="CAK0837068.1"/>
    <property type="molecule type" value="Genomic_DNA"/>
</dbReference>
<feature type="region of interest" description="Disordered" evidence="1">
    <location>
        <begin position="407"/>
        <end position="429"/>
    </location>
</feature>
<keyword evidence="2" id="KW-0472">Membrane</keyword>
<accession>A0ABN9SX35</accession>
<reference evidence="3" key="1">
    <citation type="submission" date="2023-10" db="EMBL/GenBank/DDBJ databases">
        <authorList>
            <person name="Chen Y."/>
            <person name="Shah S."/>
            <person name="Dougan E. K."/>
            <person name="Thang M."/>
            <person name="Chan C."/>
        </authorList>
    </citation>
    <scope>NUCLEOTIDE SEQUENCE [LARGE SCALE GENOMIC DNA]</scope>
</reference>
<organism evidence="3 4">
    <name type="scientific">Prorocentrum cordatum</name>
    <dbReference type="NCBI Taxonomy" id="2364126"/>
    <lineage>
        <taxon>Eukaryota</taxon>
        <taxon>Sar</taxon>
        <taxon>Alveolata</taxon>
        <taxon>Dinophyceae</taxon>
        <taxon>Prorocentrales</taxon>
        <taxon>Prorocentraceae</taxon>
        <taxon>Prorocentrum</taxon>
    </lineage>
</organism>
<evidence type="ECO:0000256" key="2">
    <source>
        <dbReference type="SAM" id="Phobius"/>
    </source>
</evidence>
<evidence type="ECO:0000313" key="4">
    <source>
        <dbReference type="Proteomes" id="UP001189429"/>
    </source>
</evidence>
<gene>
    <name evidence="3" type="ORF">PCOR1329_LOCUS33360</name>
</gene>
<comment type="caution">
    <text evidence="3">The sequence shown here is derived from an EMBL/GenBank/DDBJ whole genome shotgun (WGS) entry which is preliminary data.</text>
</comment>
<evidence type="ECO:0008006" key="5">
    <source>
        <dbReference type="Google" id="ProtNLM"/>
    </source>
</evidence>
<proteinExistence type="predicted"/>
<feature type="compositionally biased region" description="Low complexity" evidence="1">
    <location>
        <begin position="148"/>
        <end position="167"/>
    </location>
</feature>
<name>A0ABN9SX35_9DINO</name>
<keyword evidence="4" id="KW-1185">Reference proteome</keyword>
<protein>
    <recommendedName>
        <fullName evidence="5">Hexosyltransferase</fullName>
    </recommendedName>
</protein>
<dbReference type="Proteomes" id="UP001189429">
    <property type="component" value="Unassembled WGS sequence"/>
</dbReference>
<feature type="compositionally biased region" description="Basic and acidic residues" evidence="1">
    <location>
        <begin position="407"/>
        <end position="425"/>
    </location>
</feature>
<evidence type="ECO:0000256" key="1">
    <source>
        <dbReference type="SAM" id="MobiDB-lite"/>
    </source>
</evidence>
<feature type="region of interest" description="Disordered" evidence="1">
    <location>
        <begin position="148"/>
        <end position="194"/>
    </location>
</feature>
<sequence length="439" mass="45057">MCAFVVLARVFWFHALLVLVLKVPAAVAGFWRAWAVGLVLCGGTLAAGSALAVASRRPRGARPPRGTLRRGQPPRALEDVWHRAREAPSGAAALSAGAGAAGGGSFGVDALSAGADVGAFGVAALSAGAAGAGRGSFGVDSLTAGAEGAVGGAPASPAAWEEPSAGAGAAGGASGARAGAPPAAEAPPPAAAPANRSAFPTGSLYCFSLLRDPLGPEARLLDLQRQRRTGPFGCDESAVWTLEELQGDADWGPPGGGSTAGELARLWGHVVADGGFRSHAWTVRVDPDCVFFPGRLRWVLSGRREEAENGVYMTGCAEDDSPIQVLSRRAVEAFGEGSGRCGEAPGRIHLQPSGGEDAPVHWCLSVVLGVRQVSDRRLLLDSRCGARDVAGCAQGHVAFHPLETEEKLQSVREGRPQRHPGESRRVTGPRVAARLLSRL</sequence>